<evidence type="ECO:0000313" key="2">
    <source>
        <dbReference type="Proteomes" id="UP000507245"/>
    </source>
</evidence>
<accession>A0A6J5XJ57</accession>
<organism evidence="1 2">
    <name type="scientific">Prunus armeniaca</name>
    <name type="common">Apricot</name>
    <name type="synonym">Armeniaca vulgaris</name>
    <dbReference type="NCBI Taxonomy" id="36596"/>
    <lineage>
        <taxon>Eukaryota</taxon>
        <taxon>Viridiplantae</taxon>
        <taxon>Streptophyta</taxon>
        <taxon>Embryophyta</taxon>
        <taxon>Tracheophyta</taxon>
        <taxon>Spermatophyta</taxon>
        <taxon>Magnoliopsida</taxon>
        <taxon>eudicotyledons</taxon>
        <taxon>Gunneridae</taxon>
        <taxon>Pentapetalae</taxon>
        <taxon>rosids</taxon>
        <taxon>fabids</taxon>
        <taxon>Rosales</taxon>
        <taxon>Rosaceae</taxon>
        <taxon>Amygdaloideae</taxon>
        <taxon>Amygdaleae</taxon>
        <taxon>Prunus</taxon>
    </lineage>
</organism>
<keyword evidence="2" id="KW-1185">Reference proteome</keyword>
<name>A0A6J5XJ57_PRUAR</name>
<dbReference type="AlphaFoldDB" id="A0A6J5XJ57"/>
<sequence>MKGVLASRQNPAAVTVDKVLHANNTLLRATSSSGYEFTASVNCGWRQKHLQGFSSKWVNNGKEQGNHYHKDS</sequence>
<reference evidence="2" key="1">
    <citation type="journal article" date="2020" name="Genome Biol.">
        <title>Gamete binning: chromosome-level and haplotype-resolved genome assembly enabled by high-throughput single-cell sequencing of gamete genomes.</title>
        <authorList>
            <person name="Campoy J.A."/>
            <person name="Sun H."/>
            <person name="Goel M."/>
            <person name="Jiao W.-B."/>
            <person name="Folz-Donahue K."/>
            <person name="Wang N."/>
            <person name="Rubio M."/>
            <person name="Liu C."/>
            <person name="Kukat C."/>
            <person name="Ruiz D."/>
            <person name="Huettel B."/>
            <person name="Schneeberger K."/>
        </authorList>
    </citation>
    <scope>NUCLEOTIDE SEQUENCE [LARGE SCALE GENOMIC DNA]</scope>
    <source>
        <strain evidence="2">cv. Rojo Pasion</strain>
    </source>
</reference>
<protein>
    <submittedName>
        <fullName evidence="1">Uncharacterized protein</fullName>
    </submittedName>
</protein>
<gene>
    <name evidence="1" type="ORF">ORAREDHAP_LOCUS34946</name>
</gene>
<evidence type="ECO:0000313" key="1">
    <source>
        <dbReference type="EMBL" id="CAB4312487.1"/>
    </source>
</evidence>
<dbReference type="EMBL" id="CAEKKB010000006">
    <property type="protein sequence ID" value="CAB4312487.1"/>
    <property type="molecule type" value="Genomic_DNA"/>
</dbReference>
<dbReference type="Proteomes" id="UP000507245">
    <property type="component" value="Unassembled WGS sequence"/>
</dbReference>
<proteinExistence type="predicted"/>